<evidence type="ECO:0000256" key="6">
    <source>
        <dbReference type="ARBA" id="ARBA00022692"/>
    </source>
</evidence>
<comment type="subcellular location">
    <subcellularLocation>
        <location evidence="1 12">Golgi apparatus</location>
        <location evidence="1 12">Golgi stack membrane</location>
        <topology evidence="1 12">Single-pass type II membrane protein</topology>
    </subcellularLocation>
</comment>
<dbReference type="EMBL" id="CADEBD010000360">
    <property type="protein sequence ID" value="CAB3251706.1"/>
    <property type="molecule type" value="Genomic_DNA"/>
</dbReference>
<keyword evidence="8" id="KW-1133">Transmembrane helix</keyword>
<evidence type="ECO:0000259" key="14">
    <source>
        <dbReference type="Pfam" id="PF17039"/>
    </source>
</evidence>
<dbReference type="Pfam" id="PF00852">
    <property type="entry name" value="Glyco_transf_10"/>
    <property type="match status" value="1"/>
</dbReference>
<evidence type="ECO:0000256" key="12">
    <source>
        <dbReference type="RuleBase" id="RU003832"/>
    </source>
</evidence>
<dbReference type="GO" id="GO:0008417">
    <property type="term" value="F:fucosyltransferase activity"/>
    <property type="evidence" value="ECO:0007669"/>
    <property type="project" value="InterPro"/>
</dbReference>
<keyword evidence="4 12" id="KW-0328">Glycosyltransferase</keyword>
<evidence type="ECO:0000313" key="15">
    <source>
        <dbReference type="EMBL" id="CAB3251706.1"/>
    </source>
</evidence>
<keyword evidence="11" id="KW-0325">Glycoprotein</keyword>
<evidence type="ECO:0000256" key="11">
    <source>
        <dbReference type="ARBA" id="ARBA00023180"/>
    </source>
</evidence>
<evidence type="ECO:0000256" key="4">
    <source>
        <dbReference type="ARBA" id="ARBA00022676"/>
    </source>
</evidence>
<keyword evidence="7" id="KW-0735">Signal-anchor</keyword>
<protein>
    <recommendedName>
        <fullName evidence="12">Fucosyltransferase</fullName>
        <ecNumber evidence="12">2.4.1.-</ecNumber>
    </recommendedName>
</protein>
<dbReference type="InterPro" id="IPR031481">
    <property type="entry name" value="Glyco_tran_10_N"/>
</dbReference>
<keyword evidence="6 12" id="KW-0812">Transmembrane</keyword>
<evidence type="ECO:0000256" key="5">
    <source>
        <dbReference type="ARBA" id="ARBA00022679"/>
    </source>
</evidence>
<dbReference type="InterPro" id="IPR038577">
    <property type="entry name" value="GT10-like_C_sf"/>
</dbReference>
<name>A0A8S1B0Z8_ARCPL</name>
<dbReference type="PANTHER" id="PTHR48438:SF1">
    <property type="entry name" value="ALPHA-(1,3)-FUCOSYLTRANSFERASE C-RELATED"/>
    <property type="match status" value="1"/>
</dbReference>
<keyword evidence="9 12" id="KW-0333">Golgi apparatus</keyword>
<dbReference type="OrthoDB" id="425344at2759"/>
<evidence type="ECO:0000256" key="7">
    <source>
        <dbReference type="ARBA" id="ARBA00022968"/>
    </source>
</evidence>
<dbReference type="AlphaFoldDB" id="A0A8S1B0Z8"/>
<evidence type="ECO:0000313" key="16">
    <source>
        <dbReference type="Proteomes" id="UP000494256"/>
    </source>
</evidence>
<dbReference type="Proteomes" id="UP000494256">
    <property type="component" value="Unassembled WGS sequence"/>
</dbReference>
<evidence type="ECO:0000256" key="9">
    <source>
        <dbReference type="ARBA" id="ARBA00023034"/>
    </source>
</evidence>
<dbReference type="InterPro" id="IPR055270">
    <property type="entry name" value="Glyco_tran_10_C"/>
</dbReference>
<feature type="domain" description="Fucosyltransferase C-terminal" evidence="13">
    <location>
        <begin position="115"/>
        <end position="280"/>
    </location>
</feature>
<dbReference type="Gene3D" id="3.40.50.11660">
    <property type="entry name" value="Glycosyl transferase family 10, C-terminal domain"/>
    <property type="match status" value="1"/>
</dbReference>
<comment type="caution">
    <text evidence="15">The sequence shown here is derived from an EMBL/GenBank/DDBJ whole genome shotgun (WGS) entry which is preliminary data.</text>
</comment>
<feature type="domain" description="Fucosyltransferase N-terminal" evidence="14">
    <location>
        <begin position="15"/>
        <end position="82"/>
    </location>
</feature>
<organism evidence="15 16">
    <name type="scientific">Arctia plantaginis</name>
    <name type="common">Wood tiger moth</name>
    <name type="synonym">Phalaena plantaginis</name>
    <dbReference type="NCBI Taxonomy" id="874455"/>
    <lineage>
        <taxon>Eukaryota</taxon>
        <taxon>Metazoa</taxon>
        <taxon>Ecdysozoa</taxon>
        <taxon>Arthropoda</taxon>
        <taxon>Hexapoda</taxon>
        <taxon>Insecta</taxon>
        <taxon>Pterygota</taxon>
        <taxon>Neoptera</taxon>
        <taxon>Endopterygota</taxon>
        <taxon>Lepidoptera</taxon>
        <taxon>Glossata</taxon>
        <taxon>Ditrysia</taxon>
        <taxon>Noctuoidea</taxon>
        <taxon>Erebidae</taxon>
        <taxon>Arctiinae</taxon>
        <taxon>Arctia</taxon>
    </lineage>
</organism>
<sequence length="312" mass="37084">MICVPTRTSLLGDIRYFDGILFNVKDLDKTTWDLPTLRSPIQKYIFAANYSAEEYPVCSPIYDGYFNWTWSYRLDSLIPYSYITVYNLNYEDLGFDLHWNKVMKPIDERLKSMLQSKSKAAAIFLDNCDSSSTREVLLKQLQRELAKYNLTVDVFGKCGTIRCGRKNINSFYYKLKTTYYFYLALEEVIAKDYITANIITAYKHNAVPIVYSGADYNRHIPPYSYLDLRQLGVTVLAKKMHRIIQNKEMYYDFFRWRNHYIVKETMGMDFCTLCEIMNNPAWLSAKLSVTTFRKWWNPNYEQRCKRHENFIF</sequence>
<keyword evidence="10" id="KW-0472">Membrane</keyword>
<evidence type="ECO:0000256" key="8">
    <source>
        <dbReference type="ARBA" id="ARBA00022989"/>
    </source>
</evidence>
<evidence type="ECO:0000256" key="1">
    <source>
        <dbReference type="ARBA" id="ARBA00004447"/>
    </source>
</evidence>
<dbReference type="Pfam" id="PF17039">
    <property type="entry name" value="Glyco_tran_10_N"/>
    <property type="match status" value="1"/>
</dbReference>
<dbReference type="GO" id="GO:0032580">
    <property type="term" value="C:Golgi cisterna membrane"/>
    <property type="evidence" value="ECO:0007669"/>
    <property type="project" value="UniProtKB-SubCell"/>
</dbReference>
<evidence type="ECO:0000256" key="10">
    <source>
        <dbReference type="ARBA" id="ARBA00023136"/>
    </source>
</evidence>
<keyword evidence="5 12" id="KW-0808">Transferase</keyword>
<gene>
    <name evidence="15" type="ORF">APLA_LOCUS13723</name>
</gene>
<evidence type="ECO:0000256" key="3">
    <source>
        <dbReference type="ARBA" id="ARBA00008919"/>
    </source>
</evidence>
<accession>A0A8S1B0Z8</accession>
<evidence type="ECO:0000256" key="2">
    <source>
        <dbReference type="ARBA" id="ARBA00004922"/>
    </source>
</evidence>
<dbReference type="InterPro" id="IPR001503">
    <property type="entry name" value="Glyco_trans_10"/>
</dbReference>
<dbReference type="PANTHER" id="PTHR48438">
    <property type="entry name" value="ALPHA-(1,3)-FUCOSYLTRANSFERASE C-RELATED"/>
    <property type="match status" value="1"/>
</dbReference>
<proteinExistence type="inferred from homology"/>
<comment type="similarity">
    <text evidence="3 12">Belongs to the glycosyltransferase 10 family.</text>
</comment>
<reference evidence="15 16" key="1">
    <citation type="submission" date="2020-04" db="EMBL/GenBank/DDBJ databases">
        <authorList>
            <person name="Wallbank WR R."/>
            <person name="Pardo Diaz C."/>
            <person name="Kozak K."/>
            <person name="Martin S."/>
            <person name="Jiggins C."/>
            <person name="Moest M."/>
            <person name="Warren A I."/>
            <person name="Byers J.R.P. K."/>
            <person name="Montejo-Kovacevich G."/>
            <person name="Yen C E."/>
        </authorList>
    </citation>
    <scope>NUCLEOTIDE SEQUENCE [LARGE SCALE GENOMIC DNA]</scope>
</reference>
<comment type="pathway">
    <text evidence="2">Protein modification; protein glycosylation.</text>
</comment>
<dbReference type="SUPFAM" id="SSF53756">
    <property type="entry name" value="UDP-Glycosyltransferase/glycogen phosphorylase"/>
    <property type="match status" value="1"/>
</dbReference>
<evidence type="ECO:0000259" key="13">
    <source>
        <dbReference type="Pfam" id="PF00852"/>
    </source>
</evidence>
<dbReference type="EC" id="2.4.1.-" evidence="12"/>